<dbReference type="InterPro" id="IPR001810">
    <property type="entry name" value="F-box_dom"/>
</dbReference>
<reference evidence="2 3" key="1">
    <citation type="submission" date="2022-09" db="EMBL/GenBank/DDBJ databases">
        <authorList>
            <person name="Palmer J.M."/>
        </authorList>
    </citation>
    <scope>NUCLEOTIDE SEQUENCE [LARGE SCALE GENOMIC DNA]</scope>
    <source>
        <strain evidence="2 3">DSM 7382</strain>
    </source>
</reference>
<sequence>MIRREKRIKLANKPYTLQKPVIVQYDTGWLRHLLEMPIDIICEVLYWLRPLDLLRLGRVNKAWRMLLMHRRSAHIWKAARMNVPGLPEPLPGMSEPAFANLCFDTQCHMCSTSPVRGVVWEFRMRLCDECVQTKTSRSDDVLSQNIPEKPWELIPHTSADINGSERVFTTEANDILDAWSTLKDEKEKERFISDAEDRARAAKLKNREHIDKCRKWFCTFEDEHSQQLKAISKQRLWDIYERLELLGYGDDFMWAVDNEELYDIEIVREPEPLTGRGWAKMCPQVTRYLKETIRPIRLTVEYRTFLHYCLPSLRTAVAAFARPYGNVFPLLASFANLGEIRKRLDPTSKDDIDLKFGSFKPLLPKLLACWKRNVAKRLGKYVRDRSWFIDIPANVHPGDLVITYTLRCDSCRQFIPSTGVRPAIHDCAPGRKQHQRKLSECEDIYVKVLSRLGAQSWHPESYSDLIGYAQSVLVGCNKGDLATVQELDELDPRLSCKICCDSSGLRKIFHWREAIIHAKRSHGGHKGFWGRHVLPVVWEVLSNQEVQKLAPLDRAASEYAISQENNQPTWWCRHCEKHSLPRDDIISHVKDEHAIENPGDNDYFPDPDQPIKTVRTVVIVSDTYKADPTTLPVTIQKLFESGQATYEGDL</sequence>
<dbReference type="SMART" id="SM00256">
    <property type="entry name" value="FBOX"/>
    <property type="match status" value="1"/>
</dbReference>
<dbReference type="Proteomes" id="UP001385951">
    <property type="component" value="Unassembled WGS sequence"/>
</dbReference>
<keyword evidence="3" id="KW-1185">Reference proteome</keyword>
<dbReference type="AlphaFoldDB" id="A0AAW0FRX3"/>
<organism evidence="2 3">
    <name type="scientific">Cerrena zonata</name>
    <dbReference type="NCBI Taxonomy" id="2478898"/>
    <lineage>
        <taxon>Eukaryota</taxon>
        <taxon>Fungi</taxon>
        <taxon>Dikarya</taxon>
        <taxon>Basidiomycota</taxon>
        <taxon>Agaricomycotina</taxon>
        <taxon>Agaricomycetes</taxon>
        <taxon>Polyporales</taxon>
        <taxon>Cerrenaceae</taxon>
        <taxon>Cerrena</taxon>
    </lineage>
</organism>
<dbReference type="PROSITE" id="PS50181">
    <property type="entry name" value="FBOX"/>
    <property type="match status" value="1"/>
</dbReference>
<comment type="caution">
    <text evidence="2">The sequence shown here is derived from an EMBL/GenBank/DDBJ whole genome shotgun (WGS) entry which is preliminary data.</text>
</comment>
<name>A0AAW0FRX3_9APHY</name>
<protein>
    <recommendedName>
        <fullName evidence="1">F-box domain-containing protein</fullName>
    </recommendedName>
</protein>
<dbReference type="SUPFAM" id="SSF81383">
    <property type="entry name" value="F-box domain"/>
    <property type="match status" value="1"/>
</dbReference>
<proteinExistence type="predicted"/>
<dbReference type="InterPro" id="IPR036047">
    <property type="entry name" value="F-box-like_dom_sf"/>
</dbReference>
<evidence type="ECO:0000313" key="3">
    <source>
        <dbReference type="Proteomes" id="UP001385951"/>
    </source>
</evidence>
<dbReference type="Pfam" id="PF00646">
    <property type="entry name" value="F-box"/>
    <property type="match status" value="1"/>
</dbReference>
<feature type="domain" description="F-box" evidence="1">
    <location>
        <begin position="30"/>
        <end position="79"/>
    </location>
</feature>
<dbReference type="EMBL" id="JASBNA010000030">
    <property type="protein sequence ID" value="KAK7683591.1"/>
    <property type="molecule type" value="Genomic_DNA"/>
</dbReference>
<dbReference type="CDD" id="cd09917">
    <property type="entry name" value="F-box_SF"/>
    <property type="match status" value="1"/>
</dbReference>
<evidence type="ECO:0000259" key="1">
    <source>
        <dbReference type="PROSITE" id="PS50181"/>
    </source>
</evidence>
<gene>
    <name evidence="2" type="ORF">QCA50_013429</name>
</gene>
<accession>A0AAW0FRX3</accession>
<evidence type="ECO:0000313" key="2">
    <source>
        <dbReference type="EMBL" id="KAK7683591.1"/>
    </source>
</evidence>